<protein>
    <submittedName>
        <fullName evidence="1">Uncharacterized protein</fullName>
    </submittedName>
</protein>
<dbReference type="EMBL" id="AFAR01000138">
    <property type="protein sequence ID" value="EGF27524.1"/>
    <property type="molecule type" value="Genomic_DNA"/>
</dbReference>
<name>F2AS29_RHOBT</name>
<evidence type="ECO:0000313" key="2">
    <source>
        <dbReference type="Proteomes" id="UP000006222"/>
    </source>
</evidence>
<accession>F2AS29</accession>
<comment type="caution">
    <text evidence="1">The sequence shown here is derived from an EMBL/GenBank/DDBJ whole genome shotgun (WGS) entry which is preliminary data.</text>
</comment>
<organism evidence="1 2">
    <name type="scientific">Rhodopirellula baltica WH47</name>
    <dbReference type="NCBI Taxonomy" id="991778"/>
    <lineage>
        <taxon>Bacteria</taxon>
        <taxon>Pseudomonadati</taxon>
        <taxon>Planctomycetota</taxon>
        <taxon>Planctomycetia</taxon>
        <taxon>Pirellulales</taxon>
        <taxon>Pirellulaceae</taxon>
        <taxon>Rhodopirellula</taxon>
    </lineage>
</organism>
<proteinExistence type="predicted"/>
<dbReference type="Proteomes" id="UP000006222">
    <property type="component" value="Unassembled WGS sequence"/>
</dbReference>
<evidence type="ECO:0000313" key="1">
    <source>
        <dbReference type="EMBL" id="EGF27524.1"/>
    </source>
</evidence>
<reference evidence="1 2" key="1">
    <citation type="journal article" date="2013" name="Mar. Genomics">
        <title>Expression of sulfatases in Rhodopirellula baltica and the diversity of sulfatases in the genus Rhodopirellula.</title>
        <authorList>
            <person name="Wegner C.E."/>
            <person name="Richter-Heitmann T."/>
            <person name="Klindworth A."/>
            <person name="Klockow C."/>
            <person name="Richter M."/>
            <person name="Achstetter T."/>
            <person name="Glockner F.O."/>
            <person name="Harder J."/>
        </authorList>
    </citation>
    <scope>NUCLEOTIDE SEQUENCE [LARGE SCALE GENOMIC DNA]</scope>
    <source>
        <strain evidence="1 2">WH47</strain>
    </source>
</reference>
<dbReference type="AlphaFoldDB" id="F2AS29"/>
<dbReference type="PATRIC" id="fig|991778.3.peg.2674"/>
<gene>
    <name evidence="1" type="ORF">RBWH47_02476</name>
</gene>
<sequence length="47" mass="5340">MDFWSGGHSGEKLVSSVANVGWSVVPTLHLLIIWDRFSQRDLLLRES</sequence>